<protein>
    <recommendedName>
        <fullName evidence="7">Orotidine 5'-phosphate decarboxylase</fullName>
        <ecNumber evidence="7">4.1.1.23</ecNumber>
    </recommendedName>
    <alternativeName>
        <fullName evidence="7">OMP decarboxylase</fullName>
        <shortName evidence="7">OMPDCase</shortName>
        <shortName evidence="7">OMPdecase</shortName>
    </alternativeName>
</protein>
<dbReference type="PROSITE" id="PS00156">
    <property type="entry name" value="OMPDECASE"/>
    <property type="match status" value="1"/>
</dbReference>
<dbReference type="InterPro" id="IPR013785">
    <property type="entry name" value="Aldolase_TIM"/>
</dbReference>
<dbReference type="HAMAP" id="MF_01215">
    <property type="entry name" value="OMPdecase_type2"/>
    <property type="match status" value="1"/>
</dbReference>
<keyword evidence="5 7" id="KW-0456">Lyase</keyword>
<dbReference type="RefSeq" id="WP_020758623.1">
    <property type="nucleotide sequence ID" value="NZ_LRTT01000001.1"/>
</dbReference>
<dbReference type="EC" id="4.1.1.23" evidence="7"/>
<organism evidence="9 10">
    <name type="scientific">Gardnerella vaginalis</name>
    <dbReference type="NCBI Taxonomy" id="2702"/>
    <lineage>
        <taxon>Bacteria</taxon>
        <taxon>Bacillati</taxon>
        <taxon>Actinomycetota</taxon>
        <taxon>Actinomycetes</taxon>
        <taxon>Bifidobacteriales</taxon>
        <taxon>Bifidobacteriaceae</taxon>
        <taxon>Gardnerella</taxon>
    </lineage>
</organism>
<keyword evidence="4 7" id="KW-0665">Pyrimidine biosynthesis</keyword>
<comment type="catalytic activity">
    <reaction evidence="6 7">
        <text>orotidine 5'-phosphate + H(+) = UMP + CO2</text>
        <dbReference type="Rhea" id="RHEA:11596"/>
        <dbReference type="ChEBI" id="CHEBI:15378"/>
        <dbReference type="ChEBI" id="CHEBI:16526"/>
        <dbReference type="ChEBI" id="CHEBI:57538"/>
        <dbReference type="ChEBI" id="CHEBI:57865"/>
        <dbReference type="EC" id="4.1.1.23"/>
    </reaction>
</comment>
<dbReference type="InterPro" id="IPR018089">
    <property type="entry name" value="OMPdecase_AS"/>
</dbReference>
<dbReference type="InterPro" id="IPR001754">
    <property type="entry name" value="OMPdeCOase_dom"/>
</dbReference>
<dbReference type="PANTHER" id="PTHR43375:SF1">
    <property type="entry name" value="OROTIDINE 5'-PHOSPHATE DECARBOXYLASE"/>
    <property type="match status" value="1"/>
</dbReference>
<evidence type="ECO:0000256" key="5">
    <source>
        <dbReference type="ARBA" id="ARBA00023239"/>
    </source>
</evidence>
<dbReference type="EMBL" id="LRTT01000001">
    <property type="protein sequence ID" value="RFD77508.1"/>
    <property type="molecule type" value="Genomic_DNA"/>
</dbReference>
<proteinExistence type="inferred from homology"/>
<evidence type="ECO:0000256" key="2">
    <source>
        <dbReference type="ARBA" id="ARBA00008847"/>
    </source>
</evidence>
<comment type="caution">
    <text evidence="9">The sequence shown here is derived from an EMBL/GenBank/DDBJ whole genome shotgun (WGS) entry which is preliminary data.</text>
</comment>
<reference evidence="9 10" key="1">
    <citation type="submission" date="2016-02" db="EMBL/GenBank/DDBJ databases">
        <title>Gardnerella vaginalis Subgroups Defined by cpn60 Sequencing and Sialidase Activity in Isolates from Canada, Belgium and Kenya.</title>
        <authorList>
            <person name="Schellenberg J."/>
            <person name="Paramel Jayaprakash T."/>
            <person name="Withana Gamage N."/>
            <person name="Patterson M.H."/>
            <person name="Vaneechoutte M."/>
            <person name="Hill J.E."/>
        </authorList>
    </citation>
    <scope>NUCLEOTIDE SEQUENCE [LARGE SCALE GENOMIC DNA]</scope>
    <source>
        <strain evidence="9 10">N144</strain>
    </source>
</reference>
<dbReference type="SMART" id="SM00934">
    <property type="entry name" value="OMPdecase"/>
    <property type="match status" value="1"/>
</dbReference>
<evidence type="ECO:0000313" key="10">
    <source>
        <dbReference type="Proteomes" id="UP000258533"/>
    </source>
</evidence>
<feature type="domain" description="Orotidine 5'-phosphate decarboxylase" evidence="8">
    <location>
        <begin position="14"/>
        <end position="310"/>
    </location>
</feature>
<evidence type="ECO:0000256" key="6">
    <source>
        <dbReference type="ARBA" id="ARBA00049157"/>
    </source>
</evidence>
<keyword evidence="3 7" id="KW-0210">Decarboxylase</keyword>
<dbReference type="UniPathway" id="UPA00070">
    <property type="reaction ID" value="UER00120"/>
</dbReference>
<evidence type="ECO:0000256" key="7">
    <source>
        <dbReference type="HAMAP-Rule" id="MF_01215"/>
    </source>
</evidence>
<name>A0A3E1IXS3_GARVA</name>
<dbReference type="PANTHER" id="PTHR43375">
    <property type="entry name" value="OROTIDINE 5'-PHOSPHATE DECARBOXYLASE"/>
    <property type="match status" value="1"/>
</dbReference>
<evidence type="ECO:0000259" key="8">
    <source>
        <dbReference type="SMART" id="SM00934"/>
    </source>
</evidence>
<accession>A0A3E1IXS3</accession>
<dbReference type="GO" id="GO:0006207">
    <property type="term" value="P:'de novo' pyrimidine nucleobase biosynthetic process"/>
    <property type="evidence" value="ECO:0007669"/>
    <property type="project" value="InterPro"/>
</dbReference>
<gene>
    <name evidence="7" type="primary">pyrF</name>
    <name evidence="9" type="ORF">AXE73_02625</name>
</gene>
<comment type="pathway">
    <text evidence="1 7">Pyrimidine metabolism; UMP biosynthesis via de novo pathway; UMP from orotate: step 2/2.</text>
</comment>
<dbReference type="InterPro" id="IPR011060">
    <property type="entry name" value="RibuloseP-bd_barrel"/>
</dbReference>
<comment type="similarity">
    <text evidence="2 7">Belongs to the OMP decarboxylase family. Type 2 subfamily.</text>
</comment>
<dbReference type="AlphaFoldDB" id="A0A3E1IXS3"/>
<evidence type="ECO:0000313" key="9">
    <source>
        <dbReference type="EMBL" id="RFD77508.1"/>
    </source>
</evidence>
<evidence type="ECO:0000256" key="3">
    <source>
        <dbReference type="ARBA" id="ARBA00022793"/>
    </source>
</evidence>
<feature type="active site" description="Proton donor" evidence="7">
    <location>
        <position position="111"/>
    </location>
</feature>
<sequence>MDELVEAIASKQNPTVVGLDPKPGILPAQILNGLANEVLQEVESEEALQTLLGAAYFEFNRAIIDAICDIVPAVKPQIAMYEALGPAGIDTYTMTCDYAKSKGLVVIGDAKRGDIGSTAAQYAAHLRGFANLDSYFSDDSYDFDESLLNLLKSSSTKDVWHEDSLTVNPYMGSDGVMPFVNEAISRNKSIFVLLRTSNPSSKELQELVVEDGRPVYEHMASLIENWGESNIGNHGYSRVGAVVGATHPQEGKRLRELMPHTFFLVPGYGAQGGTAKDVAGMFDKDGSGAIVNSSRGIIGAWKNSESYKKHESSISLDDILDIVANSSACAAINMRDDLRQAIYK</sequence>
<dbReference type="Pfam" id="PF00215">
    <property type="entry name" value="OMPdecase"/>
    <property type="match status" value="2"/>
</dbReference>
<dbReference type="Proteomes" id="UP000258533">
    <property type="component" value="Unassembled WGS sequence"/>
</dbReference>
<dbReference type="SUPFAM" id="SSF51366">
    <property type="entry name" value="Ribulose-phoshate binding barrel"/>
    <property type="match status" value="1"/>
</dbReference>
<evidence type="ECO:0000256" key="4">
    <source>
        <dbReference type="ARBA" id="ARBA00022975"/>
    </source>
</evidence>
<dbReference type="NCBIfam" id="TIGR02127">
    <property type="entry name" value="pyrF_sub2"/>
    <property type="match status" value="1"/>
</dbReference>
<evidence type="ECO:0000256" key="1">
    <source>
        <dbReference type="ARBA" id="ARBA00004861"/>
    </source>
</evidence>
<dbReference type="GO" id="GO:0044205">
    <property type="term" value="P:'de novo' UMP biosynthetic process"/>
    <property type="evidence" value="ECO:0007669"/>
    <property type="project" value="UniProtKB-UniRule"/>
</dbReference>
<dbReference type="GO" id="GO:0004590">
    <property type="term" value="F:orotidine-5'-phosphate decarboxylase activity"/>
    <property type="evidence" value="ECO:0007669"/>
    <property type="project" value="UniProtKB-UniRule"/>
</dbReference>
<dbReference type="InterPro" id="IPR011995">
    <property type="entry name" value="OMPdecase_type-2"/>
</dbReference>
<dbReference type="Gene3D" id="3.20.20.70">
    <property type="entry name" value="Aldolase class I"/>
    <property type="match status" value="1"/>
</dbReference>
<dbReference type="CDD" id="cd04725">
    <property type="entry name" value="OMP_decarboxylase_like"/>
    <property type="match status" value="1"/>
</dbReference>